<dbReference type="PANTHER" id="PTHR30250">
    <property type="entry name" value="PST FAMILY PREDICTED COLANIC ACID TRANSPORTER"/>
    <property type="match status" value="1"/>
</dbReference>
<feature type="transmembrane region" description="Helical" evidence="6">
    <location>
        <begin position="265"/>
        <end position="286"/>
    </location>
</feature>
<evidence type="ECO:0000256" key="1">
    <source>
        <dbReference type="ARBA" id="ARBA00004651"/>
    </source>
</evidence>
<keyword evidence="8" id="KW-1185">Reference proteome</keyword>
<feature type="transmembrane region" description="Helical" evidence="6">
    <location>
        <begin position="105"/>
        <end position="123"/>
    </location>
</feature>
<feature type="transmembrane region" description="Helical" evidence="6">
    <location>
        <begin position="307"/>
        <end position="330"/>
    </location>
</feature>
<keyword evidence="4 6" id="KW-1133">Transmembrane helix</keyword>
<comment type="caution">
    <text evidence="7">The sequence shown here is derived from an EMBL/GenBank/DDBJ whole genome shotgun (WGS) entry which is preliminary data.</text>
</comment>
<dbReference type="CDD" id="cd13128">
    <property type="entry name" value="MATE_Wzx_like"/>
    <property type="match status" value="1"/>
</dbReference>
<keyword evidence="5 6" id="KW-0472">Membrane</keyword>
<feature type="transmembrane region" description="Helical" evidence="6">
    <location>
        <begin position="129"/>
        <end position="147"/>
    </location>
</feature>
<keyword evidence="3 6" id="KW-0812">Transmembrane</keyword>
<dbReference type="PANTHER" id="PTHR30250:SF26">
    <property type="entry name" value="PSMA PROTEIN"/>
    <property type="match status" value="1"/>
</dbReference>
<feature type="transmembrane region" description="Helical" evidence="6">
    <location>
        <begin position="374"/>
        <end position="393"/>
    </location>
</feature>
<evidence type="ECO:0000256" key="5">
    <source>
        <dbReference type="ARBA" id="ARBA00023136"/>
    </source>
</evidence>
<sequence length="492" mass="52249">MTGITEPTAATGPVDSPSVPQSRIAHAFSVQLLCRAVGMLASVVAVAMTARYLGPGRYGQLSIAAAFIGMWASLSDLGLSSVIVRRVTSGTGQIERLVRVNSGLSLMYCVPLVTAAAVSGLLVYRDADIRVMLVVLSGQLLMLTMATRFEPVFLSTVRFTAVAVSDVAGRVGSLAMISWLVATEADVIWFAVAQLIPPALQLVIQGTAAARHISLRPVFAPREALDLLRESLPLAGAAVVGILYWRADEVILSLLSTHSEVGVYGLAYTIAFNTEALSVFFLRSTLSTATTLFSRDTTAFVAFLRRCVELMYFLAVPIAVIGVLLAGPLIELFGDQDFVGRGAPTLGLLFVAAALRFVTATLGQGLFACGQQRFFFQLFVVTLGVNVALNLLLDSKFGAVGAGITLVGTELLGMVFASWRLRQQCDYRTPVKFVVRTLVPTAVSVAVTLLLPGHQVVLTLGAAACAYLITNLAVGPVKWSTLTSLFGRQVTA</sequence>
<evidence type="ECO:0000256" key="3">
    <source>
        <dbReference type="ARBA" id="ARBA00022692"/>
    </source>
</evidence>
<gene>
    <name evidence="7" type="ORF">MKUB_45070</name>
</gene>
<dbReference type="Proteomes" id="UP000465306">
    <property type="component" value="Unassembled WGS sequence"/>
</dbReference>
<dbReference type="InterPro" id="IPR050833">
    <property type="entry name" value="Poly_Biosynth_Transport"/>
</dbReference>
<dbReference type="EMBL" id="BLKU01000005">
    <property type="protein sequence ID" value="GFG67017.1"/>
    <property type="molecule type" value="Genomic_DNA"/>
</dbReference>
<name>A0ABQ1BTF9_9MYCO</name>
<feature type="transmembrane region" description="Helical" evidence="6">
    <location>
        <begin position="433"/>
        <end position="451"/>
    </location>
</feature>
<comment type="subcellular location">
    <subcellularLocation>
        <location evidence="1">Cell membrane</location>
        <topology evidence="1">Multi-pass membrane protein</topology>
    </subcellularLocation>
</comment>
<evidence type="ECO:0000313" key="8">
    <source>
        <dbReference type="Proteomes" id="UP000465306"/>
    </source>
</evidence>
<evidence type="ECO:0000256" key="4">
    <source>
        <dbReference type="ARBA" id="ARBA00022989"/>
    </source>
</evidence>
<feature type="transmembrane region" description="Helical" evidence="6">
    <location>
        <begin position="32"/>
        <end position="54"/>
    </location>
</feature>
<feature type="transmembrane region" description="Helical" evidence="6">
    <location>
        <begin position="60"/>
        <end position="84"/>
    </location>
</feature>
<feature type="transmembrane region" description="Helical" evidence="6">
    <location>
        <begin position="399"/>
        <end position="421"/>
    </location>
</feature>
<organism evidence="7 8">
    <name type="scientific">Mycobacterium kubicae</name>
    <dbReference type="NCBI Taxonomy" id="120959"/>
    <lineage>
        <taxon>Bacteria</taxon>
        <taxon>Bacillati</taxon>
        <taxon>Actinomycetota</taxon>
        <taxon>Actinomycetes</taxon>
        <taxon>Mycobacteriales</taxon>
        <taxon>Mycobacteriaceae</taxon>
        <taxon>Mycobacterium</taxon>
        <taxon>Mycobacterium simiae complex</taxon>
    </lineage>
</organism>
<protein>
    <recommendedName>
        <fullName evidence="9">Teichoic acid transporter</fullName>
    </recommendedName>
</protein>
<evidence type="ECO:0000256" key="6">
    <source>
        <dbReference type="SAM" id="Phobius"/>
    </source>
</evidence>
<proteinExistence type="predicted"/>
<accession>A0ABQ1BTF9</accession>
<feature type="transmembrane region" description="Helical" evidence="6">
    <location>
        <begin position="342"/>
        <end position="362"/>
    </location>
</feature>
<evidence type="ECO:0000313" key="7">
    <source>
        <dbReference type="EMBL" id="GFG67017.1"/>
    </source>
</evidence>
<keyword evidence="2" id="KW-1003">Cell membrane</keyword>
<evidence type="ECO:0000256" key="2">
    <source>
        <dbReference type="ARBA" id="ARBA00022475"/>
    </source>
</evidence>
<dbReference type="Pfam" id="PF13440">
    <property type="entry name" value="Polysacc_synt_3"/>
    <property type="match status" value="1"/>
</dbReference>
<evidence type="ECO:0008006" key="9">
    <source>
        <dbReference type="Google" id="ProtNLM"/>
    </source>
</evidence>
<feature type="transmembrane region" description="Helical" evidence="6">
    <location>
        <begin position="457"/>
        <end position="474"/>
    </location>
</feature>
<reference evidence="7 8" key="1">
    <citation type="journal article" date="2019" name="Emerg. Microbes Infect.">
        <title>Comprehensive subspecies identification of 175 nontuberculous mycobacteria species based on 7547 genomic profiles.</title>
        <authorList>
            <person name="Matsumoto Y."/>
            <person name="Kinjo T."/>
            <person name="Motooka D."/>
            <person name="Nabeya D."/>
            <person name="Jung N."/>
            <person name="Uechi K."/>
            <person name="Horii T."/>
            <person name="Iida T."/>
            <person name="Fujita J."/>
            <person name="Nakamura S."/>
        </authorList>
    </citation>
    <scope>NUCLEOTIDE SEQUENCE [LARGE SCALE GENOMIC DNA]</scope>
    <source>
        <strain evidence="7 8">JCM 13573</strain>
    </source>
</reference>